<protein>
    <submittedName>
        <fullName evidence="2">Uncharacterized protein</fullName>
    </submittedName>
</protein>
<dbReference type="Pfam" id="PF07004">
    <property type="entry name" value="SHIPPO-rpt"/>
    <property type="match status" value="3"/>
</dbReference>
<evidence type="ECO:0000256" key="1">
    <source>
        <dbReference type="SAM" id="MobiDB-lite"/>
    </source>
</evidence>
<dbReference type="AlphaFoldDB" id="A0A8J5XA42"/>
<dbReference type="OMA" id="EGPGHIY"/>
<proteinExistence type="predicted"/>
<evidence type="ECO:0000313" key="3">
    <source>
        <dbReference type="Proteomes" id="UP000751190"/>
    </source>
</evidence>
<dbReference type="PANTHER" id="PTHR40429">
    <property type="entry name" value="FLAGELLAR ASSOCIATED PROTEIN"/>
    <property type="match status" value="1"/>
</dbReference>
<dbReference type="PANTHER" id="PTHR40429:SF1">
    <property type="entry name" value="FLAGELLAR ASSOCIATED PROTEIN"/>
    <property type="match status" value="1"/>
</dbReference>
<accession>A0A8J5XA42</accession>
<keyword evidence="3" id="KW-1185">Reference proteome</keyword>
<feature type="region of interest" description="Disordered" evidence="1">
    <location>
        <begin position="1"/>
        <end position="45"/>
    </location>
</feature>
<gene>
    <name evidence="2" type="ORF">KFE25_010049</name>
</gene>
<sequence>MPAKASSPAGDEKPLDMSKMFTRSLMGQQPLGKWKSSPSFGFGTGSRDQREKVFISMAHVKGVFGRHSPGPAMYGLPSATGPQLLSTKDSQPRWAFGSAQRFPRSKFEPGPGPGAYTHHAALGRQVMSKYASQPIFGFGSAAQRANWKIFISQEHNLAFYGRESPGPLSYSIGSTMGRQALSTMRSSPTLSFGSADRSGQANHLKRAANSPGPASYTLDAAIGRQHLSTMRSSASPSFGSGQQSHNPKIYINEEINKTFYGREGPGPTTSTQLPGFYRQPLSRNRTSPQWGFSQAARFPEKLLDKRPGPGAYCV</sequence>
<organism evidence="2 3">
    <name type="scientific">Diacronema lutheri</name>
    <name type="common">Unicellular marine alga</name>
    <name type="synonym">Monochrysis lutheri</name>
    <dbReference type="NCBI Taxonomy" id="2081491"/>
    <lineage>
        <taxon>Eukaryota</taxon>
        <taxon>Haptista</taxon>
        <taxon>Haptophyta</taxon>
        <taxon>Pavlovophyceae</taxon>
        <taxon>Pavlovales</taxon>
        <taxon>Pavlovaceae</taxon>
        <taxon>Diacronema</taxon>
    </lineage>
</organism>
<reference evidence="2" key="1">
    <citation type="submission" date="2021-05" db="EMBL/GenBank/DDBJ databases">
        <title>The genome of the haptophyte Pavlova lutheri (Diacronema luteri, Pavlovales) - a model for lipid biosynthesis in eukaryotic algae.</title>
        <authorList>
            <person name="Hulatt C.J."/>
            <person name="Posewitz M.C."/>
        </authorList>
    </citation>
    <scope>NUCLEOTIDE SEQUENCE</scope>
    <source>
        <strain evidence="2">NIVA-4/92</strain>
    </source>
</reference>
<comment type="caution">
    <text evidence="2">The sequence shown here is derived from an EMBL/GenBank/DDBJ whole genome shotgun (WGS) entry which is preliminary data.</text>
</comment>
<dbReference type="OrthoDB" id="406368at2759"/>
<evidence type="ECO:0000313" key="2">
    <source>
        <dbReference type="EMBL" id="KAG8464681.1"/>
    </source>
</evidence>
<dbReference type="Proteomes" id="UP000751190">
    <property type="component" value="Unassembled WGS sequence"/>
</dbReference>
<dbReference type="InterPro" id="IPR010736">
    <property type="entry name" value="SHIPPO-rpt"/>
</dbReference>
<name>A0A8J5XA42_DIALT</name>
<dbReference type="EMBL" id="JAGTXO010000012">
    <property type="protein sequence ID" value="KAG8464681.1"/>
    <property type="molecule type" value="Genomic_DNA"/>
</dbReference>